<dbReference type="CDD" id="cd00609">
    <property type="entry name" value="AAT_like"/>
    <property type="match status" value="1"/>
</dbReference>
<dbReference type="PANTHER" id="PTHR46383">
    <property type="entry name" value="ASPARTATE AMINOTRANSFERASE"/>
    <property type="match status" value="1"/>
</dbReference>
<reference evidence="10 13" key="1">
    <citation type="submission" date="2018-09" db="EMBL/GenBank/DDBJ databases">
        <title>Roseomonas sp. nov., isolated from feces of Tibetan antelopes in the Qinghai-Tibet plateau, China.</title>
        <authorList>
            <person name="Tian Z."/>
        </authorList>
    </citation>
    <scope>NUCLEOTIDE SEQUENCE [LARGE SCALE GENOMIC DNA]</scope>
    <source>
        <strain evidence="11 12">Z23</strain>
        <strain evidence="10 13">Z24</strain>
    </source>
</reference>
<dbReference type="InterPro" id="IPR050596">
    <property type="entry name" value="AspAT/PAT-like"/>
</dbReference>
<dbReference type="GO" id="GO:0030170">
    <property type="term" value="F:pyridoxal phosphate binding"/>
    <property type="evidence" value="ECO:0007669"/>
    <property type="project" value="InterPro"/>
</dbReference>
<dbReference type="InterPro" id="IPR016181">
    <property type="entry name" value="Acyl_CoA_acyltransferase"/>
</dbReference>
<keyword evidence="4 8" id="KW-0032">Aminotransferase</keyword>
<dbReference type="EMBL" id="RFLX01000012">
    <property type="protein sequence ID" value="RMI20373.1"/>
    <property type="molecule type" value="Genomic_DNA"/>
</dbReference>
<dbReference type="Proteomes" id="UP000278036">
    <property type="component" value="Unassembled WGS sequence"/>
</dbReference>
<dbReference type="InterPro" id="IPR004839">
    <property type="entry name" value="Aminotransferase_I/II_large"/>
</dbReference>
<dbReference type="Pfam" id="PF00155">
    <property type="entry name" value="Aminotran_1_2"/>
    <property type="match status" value="1"/>
</dbReference>
<sequence length="551" mass="60321">MLNGVRFRPAAEADFEALHDLSVRTMRPHLERIGRWDPERRRRNARKAFDAGGIRVIERDAAMLGCVGFLRHPDHAEITGFFLEPHCQGQGLGGAILRALVAEAGGLPVHLEVLKQSPAMRFYERAGFVRTAEQPYDWLYILPARPESKPPMPALAERLKDVTVSPIVAMSTRARALKAEGHQVISLAVGEPDFPTPPHAIEAAHQAALRGETKYPAQDGSPALKKAIQAKFRRENDLDYALDEICVCNGGKQVLMNAFFATLTPGDEVVIPVPFWASYAEMVKLAGGVPVFVHCPQNNGFKLRPEDLDAAITPKTKMVMLNFPNNPTGAACSRDEMKALGEVLVKHGHVWVLTDDMYEHLVFDGFEFCTIAQVEPRLKDRTITCNGVSKTYAMTGWRVGYAGGPKQVIKAMVNMQGQVTSGVSGITQAAAVAALEGPQDLVRGRAEVYRTRRDLVVEMLNQAPGLVCHKPEGAFYVYPNVAGCLGKTTAGGRRIETDADFAMALLEEKLVAAVHGAAYGMSPYLRISYATDTESLREACTRIQDFCKGLA</sequence>
<comment type="catalytic activity">
    <reaction evidence="7">
        <text>L-aspartate + 2-oxoglutarate = oxaloacetate + L-glutamate</text>
        <dbReference type="Rhea" id="RHEA:21824"/>
        <dbReference type="ChEBI" id="CHEBI:16452"/>
        <dbReference type="ChEBI" id="CHEBI:16810"/>
        <dbReference type="ChEBI" id="CHEBI:29985"/>
        <dbReference type="ChEBI" id="CHEBI:29991"/>
        <dbReference type="EC" id="2.6.1.1"/>
    </reaction>
</comment>
<dbReference type="PROSITE" id="PS00105">
    <property type="entry name" value="AA_TRANSFER_CLASS_1"/>
    <property type="match status" value="1"/>
</dbReference>
<evidence type="ECO:0000313" key="10">
    <source>
        <dbReference type="EMBL" id="RKK04235.1"/>
    </source>
</evidence>
<evidence type="ECO:0000313" key="11">
    <source>
        <dbReference type="EMBL" id="RMI20373.1"/>
    </source>
</evidence>
<evidence type="ECO:0000256" key="8">
    <source>
        <dbReference type="RuleBase" id="RU000481"/>
    </source>
</evidence>
<dbReference type="Gene3D" id="3.40.640.10">
    <property type="entry name" value="Type I PLP-dependent aspartate aminotransferase-like (Major domain)"/>
    <property type="match status" value="1"/>
</dbReference>
<protein>
    <recommendedName>
        <fullName evidence="8">Aminotransferase</fullName>
        <ecNumber evidence="8">2.6.1.-</ecNumber>
    </recommendedName>
</protein>
<name>A0A3A9JI66_9PROT</name>
<evidence type="ECO:0000256" key="7">
    <source>
        <dbReference type="ARBA" id="ARBA00049185"/>
    </source>
</evidence>
<evidence type="ECO:0000256" key="6">
    <source>
        <dbReference type="ARBA" id="ARBA00022898"/>
    </source>
</evidence>
<dbReference type="GO" id="GO:0006520">
    <property type="term" value="P:amino acid metabolic process"/>
    <property type="evidence" value="ECO:0007669"/>
    <property type="project" value="InterPro"/>
</dbReference>
<dbReference type="SUPFAM" id="SSF55729">
    <property type="entry name" value="Acyl-CoA N-acyltransferases (Nat)"/>
    <property type="match status" value="1"/>
</dbReference>
<dbReference type="InParanoid" id="A0A3A9JI66"/>
<accession>A0A3A9JI66</accession>
<comment type="caution">
    <text evidence="10">The sequence shown here is derived from an EMBL/GenBank/DDBJ whole genome shotgun (WGS) entry which is preliminary data.</text>
</comment>
<dbReference type="CDD" id="cd04301">
    <property type="entry name" value="NAT_SF"/>
    <property type="match status" value="1"/>
</dbReference>
<dbReference type="InterPro" id="IPR015424">
    <property type="entry name" value="PyrdxlP-dep_Trfase"/>
</dbReference>
<dbReference type="SUPFAM" id="SSF53383">
    <property type="entry name" value="PLP-dependent transferases"/>
    <property type="match status" value="1"/>
</dbReference>
<dbReference type="InterPro" id="IPR015421">
    <property type="entry name" value="PyrdxlP-dep_Trfase_major"/>
</dbReference>
<dbReference type="Gene3D" id="3.90.1150.10">
    <property type="entry name" value="Aspartate Aminotransferase, domain 1"/>
    <property type="match status" value="1"/>
</dbReference>
<dbReference type="Proteomes" id="UP000274097">
    <property type="component" value="Unassembled WGS sequence"/>
</dbReference>
<evidence type="ECO:0000256" key="3">
    <source>
        <dbReference type="ARBA" id="ARBA00011738"/>
    </source>
</evidence>
<comment type="cofactor">
    <cofactor evidence="1 8">
        <name>pyridoxal 5'-phosphate</name>
        <dbReference type="ChEBI" id="CHEBI:597326"/>
    </cofactor>
</comment>
<dbReference type="InterPro" id="IPR015422">
    <property type="entry name" value="PyrdxlP-dep_Trfase_small"/>
</dbReference>
<organism evidence="10 13">
    <name type="scientific">Teichococcus wenyumeiae</name>
    <dbReference type="NCBI Taxonomy" id="2478470"/>
    <lineage>
        <taxon>Bacteria</taxon>
        <taxon>Pseudomonadati</taxon>
        <taxon>Pseudomonadota</taxon>
        <taxon>Alphaproteobacteria</taxon>
        <taxon>Acetobacterales</taxon>
        <taxon>Roseomonadaceae</taxon>
        <taxon>Roseomonas</taxon>
    </lineage>
</organism>
<dbReference type="AlphaFoldDB" id="A0A3A9JI66"/>
<evidence type="ECO:0000313" key="13">
    <source>
        <dbReference type="Proteomes" id="UP000278036"/>
    </source>
</evidence>
<evidence type="ECO:0000256" key="5">
    <source>
        <dbReference type="ARBA" id="ARBA00022679"/>
    </source>
</evidence>
<evidence type="ECO:0000256" key="1">
    <source>
        <dbReference type="ARBA" id="ARBA00001933"/>
    </source>
</evidence>
<feature type="domain" description="N-acetyltransferase" evidence="9">
    <location>
        <begin position="5"/>
        <end position="145"/>
    </location>
</feature>
<evidence type="ECO:0000259" key="9">
    <source>
        <dbReference type="PROSITE" id="PS51186"/>
    </source>
</evidence>
<dbReference type="EC" id="2.6.1.-" evidence="8"/>
<evidence type="ECO:0000313" key="12">
    <source>
        <dbReference type="Proteomes" id="UP000274097"/>
    </source>
</evidence>
<proteinExistence type="inferred from homology"/>
<dbReference type="GO" id="GO:0016747">
    <property type="term" value="F:acyltransferase activity, transferring groups other than amino-acyl groups"/>
    <property type="evidence" value="ECO:0007669"/>
    <property type="project" value="InterPro"/>
</dbReference>
<keyword evidence="6" id="KW-0663">Pyridoxal phosphate</keyword>
<dbReference type="FunCoup" id="A0A3A9JI66">
    <property type="interactions" value="348"/>
</dbReference>
<evidence type="ECO:0000256" key="2">
    <source>
        <dbReference type="ARBA" id="ARBA00007441"/>
    </source>
</evidence>
<dbReference type="OrthoDB" id="9763453at2"/>
<comment type="subunit">
    <text evidence="3">Homodimer.</text>
</comment>
<keyword evidence="12" id="KW-1185">Reference proteome</keyword>
<evidence type="ECO:0000256" key="4">
    <source>
        <dbReference type="ARBA" id="ARBA00022576"/>
    </source>
</evidence>
<dbReference type="InterPro" id="IPR000182">
    <property type="entry name" value="GNAT_dom"/>
</dbReference>
<dbReference type="GO" id="GO:0004069">
    <property type="term" value="F:L-aspartate:2-oxoglutarate aminotransferase activity"/>
    <property type="evidence" value="ECO:0007669"/>
    <property type="project" value="UniProtKB-EC"/>
</dbReference>
<dbReference type="FunFam" id="3.40.640.10:FF:000033">
    <property type="entry name" value="Aspartate aminotransferase"/>
    <property type="match status" value="1"/>
</dbReference>
<comment type="similarity">
    <text evidence="2 8">Belongs to the class-I pyridoxal-phosphate-dependent aminotransferase family.</text>
</comment>
<dbReference type="InterPro" id="IPR004838">
    <property type="entry name" value="NHTrfase_class1_PyrdxlP-BS"/>
</dbReference>
<dbReference type="EMBL" id="RAQU01000050">
    <property type="protein sequence ID" value="RKK04235.1"/>
    <property type="molecule type" value="Genomic_DNA"/>
</dbReference>
<keyword evidence="5 8" id="KW-0808">Transferase</keyword>
<dbReference type="Gene3D" id="3.40.630.30">
    <property type="match status" value="1"/>
</dbReference>
<gene>
    <name evidence="10" type="ORF">D6Z83_10465</name>
    <name evidence="11" type="ORF">EBE87_16340</name>
</gene>
<dbReference type="PANTHER" id="PTHR46383:SF1">
    <property type="entry name" value="ASPARTATE AMINOTRANSFERASE"/>
    <property type="match status" value="1"/>
</dbReference>
<dbReference type="PROSITE" id="PS51186">
    <property type="entry name" value="GNAT"/>
    <property type="match status" value="1"/>
</dbReference>
<dbReference type="Pfam" id="PF00583">
    <property type="entry name" value="Acetyltransf_1"/>
    <property type="match status" value="1"/>
</dbReference>